<sequence>MASSSDVPNYSDVGEPLDNLNYTLFNDDDDLEDDSPIVCTTTIPVSSSEVVVSTHKESPNLKDALDELQNMCMEKGIVCTLAMENQVKMISSSEEIYKSHLTWYLRGIAMANNTQLLPSIHDSIGVLKSEIKFTQLSTNNLNNASAKLTGAVQEITREIRTSTEMINDNFKTVLLQISENQVLPSPNSDKEESTYVKVDPIYQSDTVVTSQEFTQSESSPDAKFSVADKSDFNKMKSAFLISLGMDPDLLRDLPDGDLDLFLSDNDFKEFRSMKLTNALKRELLQTLMKEFETKLDDGL</sequence>
<proteinExistence type="predicted"/>
<name>A0A0B5KTM8_9RHAB</name>
<accession>A0A0B5KTM8</accession>
<gene>
    <name evidence="1" type="primary">P</name>
</gene>
<reference evidence="1 2" key="1">
    <citation type="journal article" date="2015" name="Elife">
        <title>Unprecedented genomic diversity of RNA viruses in arthropods reveals the ancestry of negative-sense RNA viruses.</title>
        <authorList>
            <person name="Li C.X."/>
            <person name="Shi M."/>
            <person name="Tian J.H."/>
            <person name="Lin X.D."/>
            <person name="Kang Y.J."/>
            <person name="Chen L.J."/>
            <person name="Qin X.C."/>
            <person name="Xu J."/>
            <person name="Holmes E.C."/>
            <person name="Zhang Y.Z."/>
        </authorList>
    </citation>
    <scope>NUCLEOTIDE SEQUENCE [LARGE SCALE GENOMIC DNA]</scope>
    <source>
        <strain evidence="1 2">SXCC01-1</strain>
    </source>
</reference>
<dbReference type="EMBL" id="KM817652">
    <property type="protein sequence ID" value="AJG39187.1"/>
    <property type="molecule type" value="Viral_cRNA"/>
</dbReference>
<organism evidence="1 2">
    <name type="scientific">Wuhan Insect virus 6</name>
    <dbReference type="NCBI Taxonomy" id="1608111"/>
    <lineage>
        <taxon>Viruses</taxon>
        <taxon>Riboviria</taxon>
        <taxon>Orthornavirae</taxon>
        <taxon>Negarnaviricota</taxon>
        <taxon>Haploviricotina</taxon>
        <taxon>Monjiviricetes</taxon>
        <taxon>Mononegavirales</taxon>
        <taxon>Rhabdoviridae</taxon>
        <taxon>Betarhabdovirinae</taxon>
        <taxon>Alphacytorhabdovirus</taxon>
        <taxon>Alphacytorhabdovirus gammawuhaninsectus</taxon>
        <taxon>Cytorhabdovirus gammawuhaninsectum</taxon>
    </lineage>
</organism>
<dbReference type="Proteomes" id="UP000202001">
    <property type="component" value="Segment"/>
</dbReference>
<dbReference type="GeneID" id="29122745"/>
<dbReference type="RefSeq" id="YP_009301357.1">
    <property type="nucleotide sequence ID" value="NC_031232.1"/>
</dbReference>
<evidence type="ECO:0000313" key="2">
    <source>
        <dbReference type="Proteomes" id="UP000202001"/>
    </source>
</evidence>
<keyword evidence="2" id="KW-1185">Reference proteome</keyword>
<protein>
    <submittedName>
        <fullName evidence="1">Phosphoprotein</fullName>
    </submittedName>
</protein>
<dbReference type="KEGG" id="vg:29122745"/>
<evidence type="ECO:0000313" key="1">
    <source>
        <dbReference type="EMBL" id="AJG39187.1"/>
    </source>
</evidence>
<dbReference type="OrthoDB" id="38828at10239"/>